<dbReference type="HOGENOM" id="CLU_1230682_0_0_1"/>
<dbReference type="EMBL" id="DS995708">
    <property type="protein sequence ID" value="EEQ35509.1"/>
    <property type="molecule type" value="Genomic_DNA"/>
</dbReference>
<keyword evidence="2" id="KW-1185">Reference proteome</keyword>
<evidence type="ECO:0000313" key="2">
    <source>
        <dbReference type="Proteomes" id="UP000002035"/>
    </source>
</evidence>
<dbReference type="eggNOG" id="ENOG502RQHE">
    <property type="taxonomic scope" value="Eukaryota"/>
</dbReference>
<accession>C5G056</accession>
<organism evidence="1 2">
    <name type="scientific">Arthroderma otae (strain ATCC MYA-4605 / CBS 113480)</name>
    <name type="common">Microsporum canis</name>
    <dbReference type="NCBI Taxonomy" id="554155"/>
    <lineage>
        <taxon>Eukaryota</taxon>
        <taxon>Fungi</taxon>
        <taxon>Dikarya</taxon>
        <taxon>Ascomycota</taxon>
        <taxon>Pezizomycotina</taxon>
        <taxon>Eurotiomycetes</taxon>
        <taxon>Eurotiomycetidae</taxon>
        <taxon>Onygenales</taxon>
        <taxon>Arthrodermataceae</taxon>
        <taxon>Microsporum</taxon>
    </lineage>
</organism>
<dbReference type="GeneID" id="9227386"/>
<name>C5G056_ARTOC</name>
<dbReference type="VEuPathDB" id="FungiDB:MCYG_08328"/>
<protein>
    <submittedName>
        <fullName evidence="1">Uncharacterized protein</fullName>
    </submittedName>
</protein>
<dbReference type="OMA" id="ACECCHT"/>
<gene>
    <name evidence="1" type="ORF">MCYG_08328</name>
</gene>
<evidence type="ECO:0000313" key="1">
    <source>
        <dbReference type="EMBL" id="EEQ35509.1"/>
    </source>
</evidence>
<dbReference type="OrthoDB" id="4174219at2759"/>
<dbReference type="Proteomes" id="UP000002035">
    <property type="component" value="Unassembled WGS sequence"/>
</dbReference>
<sequence>MSPYYVDELEDYYQDGLDGISHMMEQGYYDYYDGSDEEFAMPLPRRRQRIRERRYRRTRNRTPRGEDDYTCISDSDETIHRASDNHHSNRRCRHRDCCRSRRAGRSRCADSSRQEVHHHHLVICHQSGGPGPNAYPPQSNSMLQIEGQQPLQGQIVAGVGGGALVALGRQAITAPARGDMVLPSAIMPTDAGPQCGCECCYTSRAHQIEALNMTRTPQILGQGVGLTAGQLPGTFTRPIHIPRLLQ</sequence>
<dbReference type="RefSeq" id="XP_002843245.1">
    <property type="nucleotide sequence ID" value="XM_002843199.1"/>
</dbReference>
<proteinExistence type="predicted"/>
<reference evidence="2" key="1">
    <citation type="journal article" date="2012" name="MBio">
        <title>Comparative genome analysis of Trichophyton rubrum and related dermatophytes reveals candidate genes involved in infection.</title>
        <authorList>
            <person name="Martinez D.A."/>
            <person name="Oliver B.G."/>
            <person name="Graeser Y."/>
            <person name="Goldberg J.M."/>
            <person name="Li W."/>
            <person name="Martinez-Rossi N.M."/>
            <person name="Monod M."/>
            <person name="Shelest E."/>
            <person name="Barton R.C."/>
            <person name="Birch E."/>
            <person name="Brakhage A.A."/>
            <person name="Chen Z."/>
            <person name="Gurr S.J."/>
            <person name="Heiman D."/>
            <person name="Heitman J."/>
            <person name="Kosti I."/>
            <person name="Rossi A."/>
            <person name="Saif S."/>
            <person name="Samalova M."/>
            <person name="Saunders C.W."/>
            <person name="Shea T."/>
            <person name="Summerbell R.C."/>
            <person name="Xu J."/>
            <person name="Young S."/>
            <person name="Zeng Q."/>
            <person name="Birren B.W."/>
            <person name="Cuomo C.A."/>
            <person name="White T.C."/>
        </authorList>
    </citation>
    <scope>NUCLEOTIDE SEQUENCE [LARGE SCALE GENOMIC DNA]</scope>
    <source>
        <strain evidence="2">ATCC MYA-4605 / CBS 113480</strain>
    </source>
</reference>
<dbReference type="AlphaFoldDB" id="C5G056"/>